<protein>
    <submittedName>
        <fullName evidence="3">SGNH hydrolase</fullName>
    </submittedName>
</protein>
<proteinExistence type="predicted"/>
<dbReference type="PANTHER" id="PTHR43784">
    <property type="entry name" value="GDSL-LIKE LIPASE/ACYLHYDROLASE, PUTATIVE (AFU_ORTHOLOGUE AFUA_2G00820)-RELATED"/>
    <property type="match status" value="1"/>
</dbReference>
<dbReference type="AlphaFoldDB" id="A0A2W4J1E1"/>
<organism evidence="3">
    <name type="scientific">Thermocrispum agreste</name>
    <dbReference type="NCBI Taxonomy" id="37925"/>
    <lineage>
        <taxon>Bacteria</taxon>
        <taxon>Bacillati</taxon>
        <taxon>Actinomycetota</taxon>
        <taxon>Actinomycetes</taxon>
        <taxon>Pseudonocardiales</taxon>
        <taxon>Pseudonocardiaceae</taxon>
        <taxon>Thermocrispum</taxon>
    </lineage>
</organism>
<dbReference type="PANTHER" id="PTHR43784:SF2">
    <property type="entry name" value="GDSL-LIKE LIPASE_ACYLHYDROLASE, PUTATIVE (AFU_ORTHOLOGUE AFUA_2G00820)-RELATED"/>
    <property type="match status" value="1"/>
</dbReference>
<accession>A0A2W4J1E1</accession>
<comment type="caution">
    <text evidence="3">The sequence shown here is derived from an EMBL/GenBank/DDBJ whole genome shotgun (WGS) entry which is preliminary data.</text>
</comment>
<gene>
    <name evidence="3" type="ORF">DIU77_16590</name>
</gene>
<reference evidence="3" key="1">
    <citation type="submission" date="2018-05" db="EMBL/GenBank/DDBJ databases">
        <authorList>
            <person name="Lanie J.A."/>
            <person name="Ng W.-L."/>
            <person name="Kazmierczak K.M."/>
            <person name="Andrzejewski T.M."/>
            <person name="Davidsen T.M."/>
            <person name="Wayne K.J."/>
            <person name="Tettelin H."/>
            <person name="Glass J.I."/>
            <person name="Rusch D."/>
            <person name="Podicherti R."/>
            <person name="Tsui H.-C.T."/>
            <person name="Winkler M.E."/>
        </authorList>
    </citation>
    <scope>NUCLEOTIDE SEQUENCE</scope>
    <source>
        <strain evidence="3">ZC4RG45</strain>
    </source>
</reference>
<keyword evidence="1" id="KW-0732">Signal</keyword>
<dbReference type="GO" id="GO:0016787">
    <property type="term" value="F:hydrolase activity"/>
    <property type="evidence" value="ECO:0007669"/>
    <property type="project" value="UniProtKB-KW"/>
</dbReference>
<feature type="chain" id="PRO_5016120133" evidence="1">
    <location>
        <begin position="29"/>
        <end position="416"/>
    </location>
</feature>
<sequence length="416" mass="44510">MRRRRWAAVAASAVVLASAAFLAAPSHAGERGTAWVTVWAQSQERLAGRQLANQSVRMIAHLSQGGHAVRFRVQNTFGTEPLRIDRATVGVSAGGAEVVDPRPATFAGNSAVTIPPGGDVWSDPVRLTTRPDSDIAISLHVSGTAVPGQHNSAFRENYLSPAGSGDVTSERSGSSYTEKTTSTYFVSAVDVQNPKLRGTIVPFGSSVVDGTGSTDCGPGCTELGTNRRWTDELARRIVREAPATRQYAVANAGVAGTTSSAACPSIPGGARGLDALARLERDVLELHGVSAVIYYYGTNDLAFGCTDEQILDSYREVFRRLRAAGVKVYVTPITPRASYTEQQNRYRHEVGTFVKRWNNCTDTCDGVLDFDQVLKDPVQPNQLNPAYDSDGIHANIAGQKAIADFISIRLITGGSR</sequence>
<dbReference type="EMBL" id="QGUI01000751">
    <property type="protein sequence ID" value="PZM91665.1"/>
    <property type="molecule type" value="Genomic_DNA"/>
</dbReference>
<evidence type="ECO:0000256" key="1">
    <source>
        <dbReference type="SAM" id="SignalP"/>
    </source>
</evidence>
<feature type="domain" description="SGNH hydrolase-type esterase" evidence="2">
    <location>
        <begin position="203"/>
        <end position="401"/>
    </location>
</feature>
<keyword evidence="3" id="KW-0378">Hydrolase</keyword>
<evidence type="ECO:0000313" key="3">
    <source>
        <dbReference type="EMBL" id="PZM91665.1"/>
    </source>
</evidence>
<feature type="signal peptide" evidence="1">
    <location>
        <begin position="1"/>
        <end position="28"/>
    </location>
</feature>
<dbReference type="InterPro" id="IPR013830">
    <property type="entry name" value="SGNH_hydro"/>
</dbReference>
<dbReference type="Gene3D" id="3.40.50.1110">
    <property type="entry name" value="SGNH hydrolase"/>
    <property type="match status" value="1"/>
</dbReference>
<name>A0A2W4J1E1_9PSEU</name>
<dbReference type="InterPro" id="IPR036514">
    <property type="entry name" value="SGNH_hydro_sf"/>
</dbReference>
<dbReference type="STRING" id="1111738.GCA_000427905_03014"/>
<dbReference type="InterPro" id="IPR053140">
    <property type="entry name" value="GDSL_Rv0518-like"/>
</dbReference>
<dbReference type="SUPFAM" id="SSF52266">
    <property type="entry name" value="SGNH hydrolase"/>
    <property type="match status" value="1"/>
</dbReference>
<dbReference type="Pfam" id="PF13472">
    <property type="entry name" value="Lipase_GDSL_2"/>
    <property type="match status" value="1"/>
</dbReference>
<evidence type="ECO:0000259" key="2">
    <source>
        <dbReference type="Pfam" id="PF13472"/>
    </source>
</evidence>